<organism evidence="2">
    <name type="scientific">Siphoviridae sp. ctzyE57</name>
    <dbReference type="NCBI Taxonomy" id="2827982"/>
    <lineage>
        <taxon>Viruses</taxon>
        <taxon>Duplodnaviria</taxon>
        <taxon>Heunggongvirae</taxon>
        <taxon>Uroviricota</taxon>
        <taxon>Caudoviricetes</taxon>
    </lineage>
</organism>
<evidence type="ECO:0000313" key="2">
    <source>
        <dbReference type="EMBL" id="DAF50059.1"/>
    </source>
</evidence>
<accession>A0A8S5SGU8</accession>
<reference evidence="2" key="1">
    <citation type="journal article" date="2021" name="Proc. Natl. Acad. Sci. U.S.A.">
        <title>A Catalog of Tens of Thousands of Viruses from Human Metagenomes Reveals Hidden Associations with Chronic Diseases.</title>
        <authorList>
            <person name="Tisza M.J."/>
            <person name="Buck C.B."/>
        </authorList>
    </citation>
    <scope>NUCLEOTIDE SEQUENCE</scope>
    <source>
        <strain evidence="2">CtzyE57</strain>
    </source>
</reference>
<dbReference type="EMBL" id="BK032592">
    <property type="protein sequence ID" value="DAF50059.1"/>
    <property type="molecule type" value="Genomic_DNA"/>
</dbReference>
<name>A0A8S5SGU8_9CAUD</name>
<dbReference type="Pfam" id="PF16677">
    <property type="entry name" value="GP3_package"/>
    <property type="match status" value="1"/>
</dbReference>
<dbReference type="InterPro" id="IPR032066">
    <property type="entry name" value="GP3_package"/>
</dbReference>
<proteinExistence type="predicted"/>
<evidence type="ECO:0000256" key="1">
    <source>
        <dbReference type="SAM" id="MobiDB-lite"/>
    </source>
</evidence>
<feature type="compositionally biased region" description="Basic and acidic residues" evidence="1">
    <location>
        <begin position="1"/>
        <end position="22"/>
    </location>
</feature>
<feature type="region of interest" description="Disordered" evidence="1">
    <location>
        <begin position="1"/>
        <end position="29"/>
    </location>
</feature>
<sequence length="192" mass="21053">MPSKVGEKSRQILAQRGRDRKQAQRTQALEDSPNRMLISAAMAVYSMPPLNLNDPMAVAERVQWYFDQCSNNGIPPGVAGLANALGVTRATIFAWANGETRSEDKRYMYTARRALSLLEAVWESNMQTGMIDSGVGKLIGQNNFGYVTGNVEAPSHRAASAPELQSVEVIEAKYLPESADGKETNDEKSEDN</sequence>
<protein>
    <submittedName>
        <fullName evidence="2">Terminase small subunit</fullName>
    </submittedName>
</protein>